<keyword evidence="2" id="KW-1185">Reference proteome</keyword>
<reference evidence="1 2" key="1">
    <citation type="journal article" date="2012" name="PLoS Pathog.">
        <title>Diverse lifestyles and strategies of plant pathogenesis encoded in the genomes of eighteen Dothideomycetes fungi.</title>
        <authorList>
            <person name="Ohm R.A."/>
            <person name="Feau N."/>
            <person name="Henrissat B."/>
            <person name="Schoch C.L."/>
            <person name="Horwitz B.A."/>
            <person name="Barry K.W."/>
            <person name="Condon B.J."/>
            <person name="Copeland A.C."/>
            <person name="Dhillon B."/>
            <person name="Glaser F."/>
            <person name="Hesse C.N."/>
            <person name="Kosti I."/>
            <person name="LaButti K."/>
            <person name="Lindquist E.A."/>
            <person name="Lucas S."/>
            <person name="Salamov A.A."/>
            <person name="Bradshaw R.E."/>
            <person name="Ciuffetti L."/>
            <person name="Hamelin R.C."/>
            <person name="Kema G.H.J."/>
            <person name="Lawrence C."/>
            <person name="Scott J.A."/>
            <person name="Spatafora J.W."/>
            <person name="Turgeon B.G."/>
            <person name="de Wit P.J.G.M."/>
            <person name="Zhong S."/>
            <person name="Goodwin S.B."/>
            <person name="Grigoriev I.V."/>
        </authorList>
    </citation>
    <scope>NUCLEOTIDE SEQUENCE [LARGE SCALE GENOMIC DNA]</scope>
    <source>
        <strain evidence="2">28A</strain>
    </source>
</reference>
<dbReference type="GeneID" id="19400938"/>
<accession>R0IME4</accession>
<name>R0IME4_EXST2</name>
<dbReference type="RefSeq" id="XP_008026517.1">
    <property type="nucleotide sequence ID" value="XM_008028326.1"/>
</dbReference>
<proteinExistence type="predicted"/>
<dbReference type="Proteomes" id="UP000016935">
    <property type="component" value="Unassembled WGS sequence"/>
</dbReference>
<evidence type="ECO:0000313" key="1">
    <source>
        <dbReference type="EMBL" id="EOA85976.1"/>
    </source>
</evidence>
<dbReference type="EMBL" id="KB908626">
    <property type="protein sequence ID" value="EOA85976.1"/>
    <property type="molecule type" value="Genomic_DNA"/>
</dbReference>
<dbReference type="AlphaFoldDB" id="R0IME4"/>
<protein>
    <submittedName>
        <fullName evidence="1">Uncharacterized protein</fullName>
    </submittedName>
</protein>
<dbReference type="HOGENOM" id="CLU_1240790_0_0_1"/>
<sequence length="223" mass="25481">MSSSISTKQRGTLYYEYKKLNKRIFETLDPERLLKGVRYEEATQIAQVLARDLAENLRDTVCKQLLDAIEYRTEWGKRYKYAPQHIQDGHKTYVIFLQGIQYQLSAYKKGRKATIEVIEQHLKAGEEEEGTMDDIKVGLTLEQAEFLAFLASLMALVSEAAALWREVAQGKLPIWTASTLTDILLHEAESLIHVTRLLNEEEELSSELLRPWTASTSDKDGVS</sequence>
<reference evidence="1 2" key="2">
    <citation type="journal article" date="2013" name="PLoS Genet.">
        <title>Comparative genome structure, secondary metabolite, and effector coding capacity across Cochliobolus pathogens.</title>
        <authorList>
            <person name="Condon B.J."/>
            <person name="Leng Y."/>
            <person name="Wu D."/>
            <person name="Bushley K.E."/>
            <person name="Ohm R.A."/>
            <person name="Otillar R."/>
            <person name="Martin J."/>
            <person name="Schackwitz W."/>
            <person name="Grimwood J."/>
            <person name="MohdZainudin N."/>
            <person name="Xue C."/>
            <person name="Wang R."/>
            <person name="Manning V.A."/>
            <person name="Dhillon B."/>
            <person name="Tu Z.J."/>
            <person name="Steffenson B.J."/>
            <person name="Salamov A."/>
            <person name="Sun H."/>
            <person name="Lowry S."/>
            <person name="LaButti K."/>
            <person name="Han J."/>
            <person name="Copeland A."/>
            <person name="Lindquist E."/>
            <person name="Barry K."/>
            <person name="Schmutz J."/>
            <person name="Baker S.E."/>
            <person name="Ciuffetti L.M."/>
            <person name="Grigoriev I.V."/>
            <person name="Zhong S."/>
            <person name="Turgeon B.G."/>
        </authorList>
    </citation>
    <scope>NUCLEOTIDE SEQUENCE [LARGE SCALE GENOMIC DNA]</scope>
    <source>
        <strain evidence="2">28A</strain>
    </source>
</reference>
<organism evidence="1 2">
    <name type="scientific">Exserohilum turcicum (strain 28A)</name>
    <name type="common">Northern leaf blight fungus</name>
    <name type="synonym">Setosphaeria turcica</name>
    <dbReference type="NCBI Taxonomy" id="671987"/>
    <lineage>
        <taxon>Eukaryota</taxon>
        <taxon>Fungi</taxon>
        <taxon>Dikarya</taxon>
        <taxon>Ascomycota</taxon>
        <taxon>Pezizomycotina</taxon>
        <taxon>Dothideomycetes</taxon>
        <taxon>Pleosporomycetidae</taxon>
        <taxon>Pleosporales</taxon>
        <taxon>Pleosporineae</taxon>
        <taxon>Pleosporaceae</taxon>
        <taxon>Exserohilum</taxon>
    </lineage>
</organism>
<gene>
    <name evidence="1" type="ORF">SETTUDRAFT_169531</name>
</gene>
<evidence type="ECO:0000313" key="2">
    <source>
        <dbReference type="Proteomes" id="UP000016935"/>
    </source>
</evidence>